<keyword evidence="7" id="KW-0547">Nucleotide-binding</keyword>
<dbReference type="GO" id="GO:0005737">
    <property type="term" value="C:cytoplasm"/>
    <property type="evidence" value="ECO:0007669"/>
    <property type="project" value="UniProtKB-SubCell"/>
</dbReference>
<evidence type="ECO:0000256" key="1">
    <source>
        <dbReference type="ARBA" id="ARBA00004496"/>
    </source>
</evidence>
<comment type="subcellular location">
    <subcellularLocation>
        <location evidence="1">Cytoplasm</location>
    </subcellularLocation>
</comment>
<dbReference type="PANTHER" id="PTHR33540">
    <property type="entry name" value="TRNA THREONYLCARBAMOYLADENOSINE BIOSYNTHESIS PROTEIN TSAE"/>
    <property type="match status" value="1"/>
</dbReference>
<keyword evidence="4" id="KW-0963">Cytoplasm</keyword>
<evidence type="ECO:0000256" key="3">
    <source>
        <dbReference type="ARBA" id="ARBA00019010"/>
    </source>
</evidence>
<evidence type="ECO:0000256" key="6">
    <source>
        <dbReference type="ARBA" id="ARBA00022723"/>
    </source>
</evidence>
<protein>
    <recommendedName>
        <fullName evidence="3">tRNA threonylcarbamoyladenosine biosynthesis protein TsaE</fullName>
    </recommendedName>
    <alternativeName>
        <fullName evidence="10">t(6)A37 threonylcarbamoyladenosine biosynthesis protein TsaE</fullName>
    </alternativeName>
</protein>
<dbReference type="GO" id="GO:0016740">
    <property type="term" value="F:transferase activity"/>
    <property type="evidence" value="ECO:0007669"/>
    <property type="project" value="UniProtKB-KW"/>
</dbReference>
<keyword evidence="11" id="KW-0808">Transferase</keyword>
<dbReference type="Pfam" id="PF02367">
    <property type="entry name" value="TsaE"/>
    <property type="match status" value="1"/>
</dbReference>
<evidence type="ECO:0000256" key="9">
    <source>
        <dbReference type="ARBA" id="ARBA00022842"/>
    </source>
</evidence>
<organism evidence="11 12">
    <name type="scientific">Oceanidesulfovibrio marinus</name>
    <dbReference type="NCBI Taxonomy" id="370038"/>
    <lineage>
        <taxon>Bacteria</taxon>
        <taxon>Pseudomonadati</taxon>
        <taxon>Thermodesulfobacteriota</taxon>
        <taxon>Desulfovibrionia</taxon>
        <taxon>Desulfovibrionales</taxon>
        <taxon>Desulfovibrionaceae</taxon>
        <taxon>Oceanidesulfovibrio</taxon>
    </lineage>
</organism>
<reference evidence="11 12" key="1">
    <citation type="submission" date="2018-06" db="EMBL/GenBank/DDBJ databases">
        <title>Complete genome of Desulfovibrio marinus P48SEP.</title>
        <authorList>
            <person name="Crispim J.S."/>
            <person name="Vidigal P.M.P."/>
            <person name="Silva L.C.F."/>
            <person name="Araujo L.C."/>
            <person name="Laguardia C.N."/>
            <person name="Dias R.S."/>
            <person name="Sousa M.P."/>
            <person name="Paula S.O."/>
            <person name="Silva C."/>
        </authorList>
    </citation>
    <scope>NUCLEOTIDE SEQUENCE [LARGE SCALE GENOMIC DNA]</scope>
    <source>
        <strain evidence="11 12">P48SEP</strain>
    </source>
</reference>
<keyword evidence="9" id="KW-0460">Magnesium</keyword>
<evidence type="ECO:0000256" key="7">
    <source>
        <dbReference type="ARBA" id="ARBA00022741"/>
    </source>
</evidence>
<dbReference type="Proteomes" id="UP000434052">
    <property type="component" value="Unassembled WGS sequence"/>
</dbReference>
<name>A0A6P1ZIF9_9BACT</name>
<dbReference type="InterPro" id="IPR027417">
    <property type="entry name" value="P-loop_NTPase"/>
</dbReference>
<evidence type="ECO:0000256" key="2">
    <source>
        <dbReference type="ARBA" id="ARBA00007599"/>
    </source>
</evidence>
<dbReference type="GO" id="GO:0046872">
    <property type="term" value="F:metal ion binding"/>
    <property type="evidence" value="ECO:0007669"/>
    <property type="project" value="UniProtKB-KW"/>
</dbReference>
<dbReference type="SUPFAM" id="SSF52540">
    <property type="entry name" value="P-loop containing nucleoside triphosphate hydrolases"/>
    <property type="match status" value="1"/>
</dbReference>
<comment type="similarity">
    <text evidence="2">Belongs to the TsaE family.</text>
</comment>
<evidence type="ECO:0000313" key="12">
    <source>
        <dbReference type="Proteomes" id="UP000434052"/>
    </source>
</evidence>
<gene>
    <name evidence="11" type="ORF">DQK91_06755</name>
</gene>
<dbReference type="PANTHER" id="PTHR33540:SF2">
    <property type="entry name" value="TRNA THREONYLCARBAMOYLADENOSINE BIOSYNTHESIS PROTEIN TSAE"/>
    <property type="match status" value="1"/>
</dbReference>
<evidence type="ECO:0000313" key="11">
    <source>
        <dbReference type="EMBL" id="TVM35093.1"/>
    </source>
</evidence>
<dbReference type="AlphaFoldDB" id="A0A6P1ZIF9"/>
<evidence type="ECO:0000256" key="5">
    <source>
        <dbReference type="ARBA" id="ARBA00022694"/>
    </source>
</evidence>
<keyword evidence="8" id="KW-0067">ATP-binding</keyword>
<dbReference type="OrthoDB" id="9815896at2"/>
<accession>A0A6P1ZIF9</accession>
<dbReference type="EMBL" id="QMIF01000003">
    <property type="protein sequence ID" value="TVM35093.1"/>
    <property type="molecule type" value="Genomic_DNA"/>
</dbReference>
<proteinExistence type="inferred from homology"/>
<dbReference type="InterPro" id="IPR003442">
    <property type="entry name" value="T6A_TsaE"/>
</dbReference>
<dbReference type="Gene3D" id="3.40.50.300">
    <property type="entry name" value="P-loop containing nucleotide triphosphate hydrolases"/>
    <property type="match status" value="1"/>
</dbReference>
<evidence type="ECO:0000256" key="8">
    <source>
        <dbReference type="ARBA" id="ARBA00022840"/>
    </source>
</evidence>
<evidence type="ECO:0000256" key="4">
    <source>
        <dbReference type="ARBA" id="ARBA00022490"/>
    </source>
</evidence>
<dbReference type="NCBIfam" id="TIGR00150">
    <property type="entry name" value="T6A_YjeE"/>
    <property type="match status" value="1"/>
</dbReference>
<comment type="caution">
    <text evidence="11">The sequence shown here is derived from an EMBL/GenBank/DDBJ whole genome shotgun (WGS) entry which is preliminary data.</text>
</comment>
<evidence type="ECO:0000256" key="10">
    <source>
        <dbReference type="ARBA" id="ARBA00032441"/>
    </source>
</evidence>
<keyword evidence="5" id="KW-0819">tRNA processing</keyword>
<sequence length="185" mass="19605">MDSEPSSPASSLRLVDSEATMALGLALGRAWVKLWERGAPKCRTLLLTGPLGAGKTTLVRGLIQALPGGDEAEVSSPSFTLANHYPTTPEVAHADLYRLAGTAADWEILDLLDEHPGIVVVEWSELVPESELPEHRLLVSLERVDGSGDTGRVARITASTPACAPLCEACKEAVPAFSHGADMQQ</sequence>
<dbReference type="GO" id="GO:0005524">
    <property type="term" value="F:ATP binding"/>
    <property type="evidence" value="ECO:0007669"/>
    <property type="project" value="UniProtKB-KW"/>
</dbReference>
<dbReference type="GO" id="GO:0002949">
    <property type="term" value="P:tRNA threonylcarbamoyladenosine modification"/>
    <property type="evidence" value="ECO:0007669"/>
    <property type="project" value="InterPro"/>
</dbReference>
<keyword evidence="6" id="KW-0479">Metal-binding</keyword>